<dbReference type="PANTHER" id="PTHR43591:SF10">
    <property type="entry name" value="ABC TRANSMEMBRANE TYPE-1 DOMAIN-CONTAINING PROTEIN-RELATED"/>
    <property type="match status" value="1"/>
</dbReference>
<comment type="similarity">
    <text evidence="1">Belongs to the methyltransferase superfamily. LaeA methyltransferase family.</text>
</comment>
<evidence type="ECO:0000313" key="3">
    <source>
        <dbReference type="EMBL" id="KAK3356309.1"/>
    </source>
</evidence>
<keyword evidence="3" id="KW-0489">Methyltransferase</keyword>
<evidence type="ECO:0000313" key="4">
    <source>
        <dbReference type="Proteomes" id="UP001275084"/>
    </source>
</evidence>
<dbReference type="Proteomes" id="UP001275084">
    <property type="component" value="Unassembled WGS sequence"/>
</dbReference>
<keyword evidence="4" id="KW-1185">Reference proteome</keyword>
<dbReference type="CDD" id="cd02440">
    <property type="entry name" value="AdoMet_MTases"/>
    <property type="match status" value="1"/>
</dbReference>
<feature type="compositionally biased region" description="Low complexity" evidence="2">
    <location>
        <begin position="38"/>
        <end position="47"/>
    </location>
</feature>
<dbReference type="GO" id="GO:0008168">
    <property type="term" value="F:methyltransferase activity"/>
    <property type="evidence" value="ECO:0007669"/>
    <property type="project" value="UniProtKB-KW"/>
</dbReference>
<dbReference type="SUPFAM" id="SSF53335">
    <property type="entry name" value="S-adenosyl-L-methionine-dependent methyltransferases"/>
    <property type="match status" value="1"/>
</dbReference>
<proteinExistence type="inferred from homology"/>
<reference evidence="3" key="2">
    <citation type="submission" date="2023-06" db="EMBL/GenBank/DDBJ databases">
        <authorList>
            <consortium name="Lawrence Berkeley National Laboratory"/>
            <person name="Haridas S."/>
            <person name="Hensen N."/>
            <person name="Bonometti L."/>
            <person name="Westerberg I."/>
            <person name="Brannstrom I.O."/>
            <person name="Guillou S."/>
            <person name="Cros-Aarteil S."/>
            <person name="Calhoun S."/>
            <person name="Kuo A."/>
            <person name="Mondo S."/>
            <person name="Pangilinan J."/>
            <person name="Riley R."/>
            <person name="Labutti K."/>
            <person name="Andreopoulos B."/>
            <person name="Lipzen A."/>
            <person name="Chen C."/>
            <person name="Yanf M."/>
            <person name="Daum C."/>
            <person name="Ng V."/>
            <person name="Clum A."/>
            <person name="Steindorff A."/>
            <person name="Ohm R."/>
            <person name="Martin F."/>
            <person name="Silar P."/>
            <person name="Natvig D."/>
            <person name="Lalanne C."/>
            <person name="Gautier V."/>
            <person name="Ament-Velasquez S.L."/>
            <person name="Kruys A."/>
            <person name="Hutchinson M.I."/>
            <person name="Powell A.J."/>
            <person name="Barry K."/>
            <person name="Miller A.N."/>
            <person name="Grigoriev I.V."/>
            <person name="Debuchy R."/>
            <person name="Gladieux P."/>
            <person name="Thoren M.H."/>
            <person name="Johannesson H."/>
        </authorList>
    </citation>
    <scope>NUCLEOTIDE SEQUENCE</scope>
    <source>
        <strain evidence="3">CBS 955.72</strain>
    </source>
</reference>
<dbReference type="InterPro" id="IPR029063">
    <property type="entry name" value="SAM-dependent_MTases_sf"/>
</dbReference>
<dbReference type="GO" id="GO:0032259">
    <property type="term" value="P:methylation"/>
    <property type="evidence" value="ECO:0007669"/>
    <property type="project" value="UniProtKB-KW"/>
</dbReference>
<dbReference type="EMBL" id="JAUIQD010000003">
    <property type="protein sequence ID" value="KAK3356309.1"/>
    <property type="molecule type" value="Genomic_DNA"/>
</dbReference>
<evidence type="ECO:0000256" key="1">
    <source>
        <dbReference type="ARBA" id="ARBA00038158"/>
    </source>
</evidence>
<dbReference type="PANTHER" id="PTHR43591">
    <property type="entry name" value="METHYLTRANSFERASE"/>
    <property type="match status" value="1"/>
</dbReference>
<organism evidence="3 4">
    <name type="scientific">Lasiosphaeria hispida</name>
    <dbReference type="NCBI Taxonomy" id="260671"/>
    <lineage>
        <taxon>Eukaryota</taxon>
        <taxon>Fungi</taxon>
        <taxon>Dikarya</taxon>
        <taxon>Ascomycota</taxon>
        <taxon>Pezizomycotina</taxon>
        <taxon>Sordariomycetes</taxon>
        <taxon>Sordariomycetidae</taxon>
        <taxon>Sordariales</taxon>
        <taxon>Lasiosphaeriaceae</taxon>
        <taxon>Lasiosphaeria</taxon>
    </lineage>
</organism>
<accession>A0AAJ0MF28</accession>
<comment type="caution">
    <text evidence="3">The sequence shown here is derived from an EMBL/GenBank/DDBJ whole genome shotgun (WGS) entry which is preliminary data.</text>
</comment>
<dbReference type="Pfam" id="PF13489">
    <property type="entry name" value="Methyltransf_23"/>
    <property type="match status" value="1"/>
</dbReference>
<protein>
    <submittedName>
        <fullName evidence="3">S-adenosyl-L-methionine-dependent methyltransferase</fullName>
    </submittedName>
</protein>
<reference evidence="3" key="1">
    <citation type="journal article" date="2023" name="Mol. Phylogenet. Evol.">
        <title>Genome-scale phylogeny and comparative genomics of the fungal order Sordariales.</title>
        <authorList>
            <person name="Hensen N."/>
            <person name="Bonometti L."/>
            <person name="Westerberg I."/>
            <person name="Brannstrom I.O."/>
            <person name="Guillou S."/>
            <person name="Cros-Aarteil S."/>
            <person name="Calhoun S."/>
            <person name="Haridas S."/>
            <person name="Kuo A."/>
            <person name="Mondo S."/>
            <person name="Pangilinan J."/>
            <person name="Riley R."/>
            <person name="LaButti K."/>
            <person name="Andreopoulos B."/>
            <person name="Lipzen A."/>
            <person name="Chen C."/>
            <person name="Yan M."/>
            <person name="Daum C."/>
            <person name="Ng V."/>
            <person name="Clum A."/>
            <person name="Steindorff A."/>
            <person name="Ohm R.A."/>
            <person name="Martin F."/>
            <person name="Silar P."/>
            <person name="Natvig D.O."/>
            <person name="Lalanne C."/>
            <person name="Gautier V."/>
            <person name="Ament-Velasquez S.L."/>
            <person name="Kruys A."/>
            <person name="Hutchinson M.I."/>
            <person name="Powell A.J."/>
            <person name="Barry K."/>
            <person name="Miller A.N."/>
            <person name="Grigoriev I.V."/>
            <person name="Debuchy R."/>
            <person name="Gladieux P."/>
            <person name="Hiltunen Thoren M."/>
            <person name="Johannesson H."/>
        </authorList>
    </citation>
    <scope>NUCLEOTIDE SEQUENCE</scope>
    <source>
        <strain evidence="3">CBS 955.72</strain>
    </source>
</reference>
<dbReference type="AlphaFoldDB" id="A0AAJ0MF28"/>
<keyword evidence="3" id="KW-0808">Transferase</keyword>
<name>A0AAJ0MF28_9PEZI</name>
<feature type="region of interest" description="Disordered" evidence="2">
    <location>
        <begin position="27"/>
        <end position="47"/>
    </location>
</feature>
<dbReference type="Gene3D" id="3.40.50.150">
    <property type="entry name" value="Vaccinia Virus protein VP39"/>
    <property type="match status" value="1"/>
</dbReference>
<gene>
    <name evidence="3" type="ORF">B0T25DRAFT_536495</name>
</gene>
<sequence length="350" mass="39739">MNKPASPASPKSRHQTTEALAIAIDTAFDQPVRDDSDSSPLGESESLLESTASLSSTIFNYRKVHGRTFPNFKDAEYWAPNDEKQNEGLDLHHHMTLLFHNDKLHVAPLKNPQNVLDIGTGTGIWAIDFADEYPSAIVTGTDISPIQPPWAPPNCKFELDDASLEWTFADNSFDYIHITQLIGCIEDWPKLYRQAYRCLKPGGWIEHTDFTVRVLTDDNSVPKDDPYKMWNQFFEQATEKTGRSFHLAEENKLADWLKESGFPSVQVENYRVPIGHWPAERKWKDVGLYSLAGFLQGLEGYCIFLGTEVLGWHIDELRVFFAKMRTVMTNPKVHAYYPAVTAYGQKPPVS</sequence>
<evidence type="ECO:0000256" key="2">
    <source>
        <dbReference type="SAM" id="MobiDB-lite"/>
    </source>
</evidence>